<evidence type="ECO:0000256" key="1">
    <source>
        <dbReference type="RuleBase" id="RU271113"/>
    </source>
</evidence>
<keyword evidence="1" id="KW-0156">Chromatin regulator</keyword>
<dbReference type="WBParaSite" id="TCONS_00010142.p1">
    <property type="protein sequence ID" value="TCONS_00010142.p1"/>
    <property type="gene ID" value="XLOC_007842"/>
</dbReference>
<dbReference type="GO" id="GO:0005634">
    <property type="term" value="C:nucleus"/>
    <property type="evidence" value="ECO:0007669"/>
    <property type="project" value="UniProtKB-SubCell"/>
</dbReference>
<reference evidence="4" key="1">
    <citation type="submission" date="2015-08" db="UniProtKB">
        <authorList>
            <consortium name="WormBaseParasite"/>
        </authorList>
    </citation>
    <scope>IDENTIFICATION</scope>
</reference>
<dbReference type="STRING" id="6248.A0A0K0EK33"/>
<comment type="catalytic activity">
    <reaction evidence="1">
        <text>L-lysyl(79)-[histone H3] + 3 S-adenosyl-L-methionine = N(6),N(6),N(6)-trimethyl-L-lysyl(79)-[histone H3] + 3 S-adenosyl-L-homocysteine + 3 H(+)</text>
        <dbReference type="Rhea" id="RHEA:60328"/>
        <dbReference type="Rhea" id="RHEA-COMP:15549"/>
        <dbReference type="Rhea" id="RHEA-COMP:15552"/>
        <dbReference type="ChEBI" id="CHEBI:15378"/>
        <dbReference type="ChEBI" id="CHEBI:29969"/>
        <dbReference type="ChEBI" id="CHEBI:57856"/>
        <dbReference type="ChEBI" id="CHEBI:59789"/>
        <dbReference type="ChEBI" id="CHEBI:61961"/>
        <dbReference type="EC" id="2.1.1.360"/>
    </reaction>
</comment>
<name>A0A0K0EK33_STRER</name>
<dbReference type="Pfam" id="PF08123">
    <property type="entry name" value="DOT1"/>
    <property type="match status" value="1"/>
</dbReference>
<evidence type="ECO:0000313" key="4">
    <source>
        <dbReference type="WBParaSite" id="SSTP_0000982400.1"/>
    </source>
</evidence>
<keyword evidence="1" id="KW-0489">Methyltransferase</keyword>
<dbReference type="InterPro" id="IPR025789">
    <property type="entry name" value="DOT1_dom"/>
</dbReference>
<keyword evidence="1" id="KW-0949">S-adenosyl-L-methionine</keyword>
<keyword evidence="1" id="KW-0808">Transferase</keyword>
<dbReference type="SUPFAM" id="SSF53335">
    <property type="entry name" value="S-adenosyl-L-methionine-dependent methyltransferases"/>
    <property type="match status" value="1"/>
</dbReference>
<evidence type="ECO:0000313" key="3">
    <source>
        <dbReference type="Proteomes" id="UP000035681"/>
    </source>
</evidence>
<dbReference type="AlphaFoldDB" id="A0A0K0EK33"/>
<evidence type="ECO:0000259" key="2">
    <source>
        <dbReference type="PROSITE" id="PS51569"/>
    </source>
</evidence>
<keyword evidence="1" id="KW-0539">Nucleus</keyword>
<comment type="similarity">
    <text evidence="1">Belongs to the class I-like SAM-binding methyltransferase superfamily. DOT1 family.</text>
</comment>
<keyword evidence="3" id="KW-1185">Reference proteome</keyword>
<accession>A0A0K0EK33</accession>
<feature type="domain" description="DOT1" evidence="2">
    <location>
        <begin position="49"/>
        <end position="390"/>
    </location>
</feature>
<comment type="subcellular location">
    <subcellularLocation>
        <location evidence="1">Nucleus</location>
    </subcellularLocation>
</comment>
<protein>
    <recommendedName>
        <fullName evidence="1">Histone-lysine N-methyltransferase, H3 lysine-79 specific</fullName>
        <ecNumber evidence="1">2.1.1.360</ecNumber>
    </recommendedName>
    <alternativeName>
        <fullName evidence="1">Histone H3-K79 methyltransferase</fullName>
    </alternativeName>
</protein>
<dbReference type="InterPro" id="IPR029063">
    <property type="entry name" value="SAM-dependent_MTases_sf"/>
</dbReference>
<comment type="miscellaneous">
    <text evidence="1">In contrast to other lysine histone methyltransferases, it does not contain a SET domain, suggesting the existence of another mechanism for methylation of lysine residues of histones.</text>
</comment>
<dbReference type="WBParaSite" id="SSTP_0000982400.1">
    <property type="protein sequence ID" value="SSTP_0000982400.1"/>
    <property type="gene ID" value="SSTP_0000982400"/>
</dbReference>
<comment type="function">
    <text evidence="1">Histone methyltransferase that specifically trimethylates histone H3 to form H3K79me3. This methylation is required for telomere silencing and for the pachytene checkpoint during the meiotic cell cycle by allowing the recruitment of RAD9 to double strand breaks. Nucleosomes are preferred as substrate compared to free histone.</text>
</comment>
<sequence length="390" mass="45415">MTSPANFSTHRIILPIRSLDAFNFPFKFKIIEVSDFPDEIETASEIGFSRVVVKPFFFMVIARCCQFMALENSNKFRSFCSDTLQEYYDDIERYCNLIFQDLTHSTILDEVVKFLTSIIRYRDEVRNYFVHEFKNTYPEPFQAPRSRKMSESQSIILFKMIKECFAKKKTLQKYYNAGTEYVYGELNPHAFFQINVEEYNCYEGDNFFDCGAGIFNIVAIAAVSKCLNRCIGIELNPGVACPGALLLIGFYHVARFANFYFNTSTHIVSDFNNPVLEPLLFSRPSMMLINNFVLSSSTMDPFFEKLAVNQKAAIKFVLTKEASFYRKLPTKGDEKKEDTPNDQKKMKHDILTNHNFTKKVINHIERVGSWTNNKVTVYFYYRSYDNNFLS</sequence>
<organism evidence="4">
    <name type="scientific">Strongyloides stercoralis</name>
    <name type="common">Threadworm</name>
    <dbReference type="NCBI Taxonomy" id="6248"/>
    <lineage>
        <taxon>Eukaryota</taxon>
        <taxon>Metazoa</taxon>
        <taxon>Ecdysozoa</taxon>
        <taxon>Nematoda</taxon>
        <taxon>Chromadorea</taxon>
        <taxon>Rhabditida</taxon>
        <taxon>Tylenchina</taxon>
        <taxon>Panagrolaimomorpha</taxon>
        <taxon>Strongyloidoidea</taxon>
        <taxon>Strongyloididae</taxon>
        <taxon>Strongyloides</taxon>
    </lineage>
</organism>
<dbReference type="Proteomes" id="UP000035681">
    <property type="component" value="Unplaced"/>
</dbReference>
<dbReference type="Gene3D" id="3.40.50.150">
    <property type="entry name" value="Vaccinia Virus protein VP39"/>
    <property type="match status" value="1"/>
</dbReference>
<dbReference type="EC" id="2.1.1.360" evidence="1"/>
<dbReference type="PROSITE" id="PS51569">
    <property type="entry name" value="DOT1"/>
    <property type="match status" value="1"/>
</dbReference>
<dbReference type="GO" id="GO:0140956">
    <property type="term" value="F:histone H3K79 trimethyltransferase activity"/>
    <property type="evidence" value="ECO:0007669"/>
    <property type="project" value="UniProtKB-EC"/>
</dbReference>
<dbReference type="GO" id="GO:0032259">
    <property type="term" value="P:methylation"/>
    <property type="evidence" value="ECO:0007669"/>
    <property type="project" value="UniProtKB-KW"/>
</dbReference>
<proteinExistence type="inferred from homology"/>